<organism evidence="10 11">
    <name type="scientific">Borborobacter arsenicus</name>
    <dbReference type="NCBI Taxonomy" id="1851146"/>
    <lineage>
        <taxon>Bacteria</taxon>
        <taxon>Pseudomonadati</taxon>
        <taxon>Pseudomonadota</taxon>
        <taxon>Alphaproteobacteria</taxon>
        <taxon>Hyphomicrobiales</taxon>
        <taxon>Phyllobacteriaceae</taxon>
        <taxon>Borborobacter</taxon>
    </lineage>
</organism>
<dbReference type="AlphaFoldDB" id="A0A432VBJ8"/>
<dbReference type="Proteomes" id="UP000281647">
    <property type="component" value="Unassembled WGS sequence"/>
</dbReference>
<evidence type="ECO:0000256" key="6">
    <source>
        <dbReference type="ARBA" id="ARBA00022840"/>
    </source>
</evidence>
<evidence type="ECO:0000256" key="1">
    <source>
        <dbReference type="ARBA" id="ARBA00004202"/>
    </source>
</evidence>
<evidence type="ECO:0000256" key="7">
    <source>
        <dbReference type="ARBA" id="ARBA00022970"/>
    </source>
</evidence>
<dbReference type="Gene3D" id="3.40.50.300">
    <property type="entry name" value="P-loop containing nucleotide triphosphate hydrolases"/>
    <property type="match status" value="1"/>
</dbReference>
<dbReference type="InterPro" id="IPR050086">
    <property type="entry name" value="MetN_ABC_transporter-like"/>
</dbReference>
<proteinExistence type="inferred from homology"/>
<dbReference type="InterPro" id="IPR030679">
    <property type="entry name" value="ABC_ATPase_HisP-typ"/>
</dbReference>
<dbReference type="EMBL" id="RKST01000001">
    <property type="protein sequence ID" value="RUM99538.1"/>
    <property type="molecule type" value="Genomic_DNA"/>
</dbReference>
<dbReference type="PROSITE" id="PS00211">
    <property type="entry name" value="ABC_TRANSPORTER_1"/>
    <property type="match status" value="1"/>
</dbReference>
<dbReference type="SMART" id="SM00382">
    <property type="entry name" value="AAA"/>
    <property type="match status" value="1"/>
</dbReference>
<evidence type="ECO:0000313" key="10">
    <source>
        <dbReference type="EMBL" id="RUM99538.1"/>
    </source>
</evidence>
<dbReference type="SUPFAM" id="SSF52540">
    <property type="entry name" value="P-loop containing nucleoside triphosphate hydrolases"/>
    <property type="match status" value="1"/>
</dbReference>
<dbReference type="InterPro" id="IPR003593">
    <property type="entry name" value="AAA+_ATPase"/>
</dbReference>
<sequence length="258" mass="28615">MDRHDDQIVVRIEGLRKEFNGVQVLKGVDLSIRAGEVAFIIGPSGGGKSTLLRCMNFLETPTGGTIKFRGEALCHEENGSIRIKPESAIRQARAKMPMVFQHFNLFNHRNVLQNVIEGPVRVLKQDREKAIGEAQEILRSLGLSAEMEKYPAQLSGGQKQRVAIARALAMDPEVILFDEPTSALDPELVSGVLETIRVLAQKGRTMVVVSHEMGFARSLADQVYFVADGVVRESGPPDHLFNNPQTDQLKRFMSSILR</sequence>
<comment type="caution">
    <text evidence="10">The sequence shown here is derived from an EMBL/GenBank/DDBJ whole genome shotgun (WGS) entry which is preliminary data.</text>
</comment>
<keyword evidence="4" id="KW-1003">Cell membrane</keyword>
<dbReference type="PROSITE" id="PS50893">
    <property type="entry name" value="ABC_TRANSPORTER_2"/>
    <property type="match status" value="1"/>
</dbReference>
<keyword evidence="11" id="KW-1185">Reference proteome</keyword>
<dbReference type="PIRSF" id="PIRSF039085">
    <property type="entry name" value="ABC_ATPase_HisP"/>
    <property type="match status" value="1"/>
</dbReference>
<dbReference type="PANTHER" id="PTHR43166">
    <property type="entry name" value="AMINO ACID IMPORT ATP-BINDING PROTEIN"/>
    <property type="match status" value="1"/>
</dbReference>
<dbReference type="GO" id="GO:0005524">
    <property type="term" value="F:ATP binding"/>
    <property type="evidence" value="ECO:0007669"/>
    <property type="project" value="UniProtKB-KW"/>
</dbReference>
<accession>A0A432VBJ8</accession>
<gene>
    <name evidence="10" type="ORF">EET67_01140</name>
</gene>
<evidence type="ECO:0000256" key="4">
    <source>
        <dbReference type="ARBA" id="ARBA00022475"/>
    </source>
</evidence>
<keyword evidence="6 10" id="KW-0067">ATP-binding</keyword>
<comment type="subcellular location">
    <subcellularLocation>
        <location evidence="1">Cell membrane</location>
        <topology evidence="1">Peripheral membrane protein</topology>
    </subcellularLocation>
</comment>
<reference evidence="10 11" key="1">
    <citation type="submission" date="2018-11" db="EMBL/GenBank/DDBJ databases">
        <title>Pseudaminobacter arsenicus sp. nov., an arsenic-resistant bacterium isolated from arsenic-rich aquifers.</title>
        <authorList>
            <person name="Mu Y."/>
        </authorList>
    </citation>
    <scope>NUCLEOTIDE SEQUENCE [LARGE SCALE GENOMIC DNA]</scope>
    <source>
        <strain evidence="10 11">CB3</strain>
    </source>
</reference>
<keyword evidence="5" id="KW-0547">Nucleotide-binding</keyword>
<dbReference type="InterPro" id="IPR027417">
    <property type="entry name" value="P-loop_NTPase"/>
</dbReference>
<keyword evidence="8" id="KW-0472">Membrane</keyword>
<evidence type="ECO:0000256" key="5">
    <source>
        <dbReference type="ARBA" id="ARBA00022741"/>
    </source>
</evidence>
<evidence type="ECO:0000256" key="3">
    <source>
        <dbReference type="ARBA" id="ARBA00022448"/>
    </source>
</evidence>
<dbReference type="GO" id="GO:0005886">
    <property type="term" value="C:plasma membrane"/>
    <property type="evidence" value="ECO:0007669"/>
    <property type="project" value="UniProtKB-SubCell"/>
</dbReference>
<keyword evidence="7" id="KW-0029">Amino-acid transport</keyword>
<dbReference type="InterPro" id="IPR017871">
    <property type="entry name" value="ABC_transporter-like_CS"/>
</dbReference>
<dbReference type="InterPro" id="IPR003439">
    <property type="entry name" value="ABC_transporter-like_ATP-bd"/>
</dbReference>
<dbReference type="GO" id="GO:0016887">
    <property type="term" value="F:ATP hydrolysis activity"/>
    <property type="evidence" value="ECO:0007669"/>
    <property type="project" value="InterPro"/>
</dbReference>
<protein>
    <submittedName>
        <fullName evidence="10">Amino acid ABC transporter ATP-binding protein</fullName>
    </submittedName>
</protein>
<evidence type="ECO:0000259" key="9">
    <source>
        <dbReference type="PROSITE" id="PS50893"/>
    </source>
</evidence>
<comment type="similarity">
    <text evidence="2">Belongs to the ABC transporter superfamily.</text>
</comment>
<name>A0A432VBJ8_9HYPH</name>
<dbReference type="GO" id="GO:0015424">
    <property type="term" value="F:ABC-type amino acid transporter activity"/>
    <property type="evidence" value="ECO:0007669"/>
    <property type="project" value="InterPro"/>
</dbReference>
<feature type="domain" description="ABC transporter" evidence="9">
    <location>
        <begin position="10"/>
        <end position="253"/>
    </location>
</feature>
<dbReference type="PANTHER" id="PTHR43166:SF9">
    <property type="entry name" value="GLUTAMATE_ASPARTATE IMPORT ATP-BINDING PROTEIN GLTL"/>
    <property type="match status" value="1"/>
</dbReference>
<evidence type="ECO:0000313" key="11">
    <source>
        <dbReference type="Proteomes" id="UP000281647"/>
    </source>
</evidence>
<evidence type="ECO:0000256" key="2">
    <source>
        <dbReference type="ARBA" id="ARBA00005417"/>
    </source>
</evidence>
<keyword evidence="3" id="KW-0813">Transport</keyword>
<dbReference type="Pfam" id="PF00005">
    <property type="entry name" value="ABC_tran"/>
    <property type="match status" value="1"/>
</dbReference>
<dbReference type="RefSeq" id="WP_128625778.1">
    <property type="nucleotide sequence ID" value="NZ_RKST01000001.1"/>
</dbReference>
<dbReference type="OrthoDB" id="9802264at2"/>
<evidence type="ECO:0000256" key="8">
    <source>
        <dbReference type="ARBA" id="ARBA00023136"/>
    </source>
</evidence>